<dbReference type="Proteomes" id="UP000244441">
    <property type="component" value="Chromosome"/>
</dbReference>
<proteinExistence type="predicted"/>
<evidence type="ECO:0000256" key="1">
    <source>
        <dbReference type="SAM" id="SignalP"/>
    </source>
</evidence>
<feature type="signal peptide" evidence="1">
    <location>
        <begin position="1"/>
        <end position="25"/>
    </location>
</feature>
<keyword evidence="1" id="KW-0732">Signal</keyword>
<feature type="chain" id="PRO_5015627296" evidence="1">
    <location>
        <begin position="26"/>
        <end position="157"/>
    </location>
</feature>
<dbReference type="OrthoDB" id="344729at2"/>
<dbReference type="EMBL" id="CP026604">
    <property type="protein sequence ID" value="AWB68409.1"/>
    <property type="molecule type" value="Genomic_DNA"/>
</dbReference>
<evidence type="ECO:0000313" key="3">
    <source>
        <dbReference type="Proteomes" id="UP000244441"/>
    </source>
</evidence>
<protein>
    <submittedName>
        <fullName evidence="2">YHS domain protein</fullName>
    </submittedName>
</protein>
<dbReference type="KEGG" id="cate:C2869_19245"/>
<gene>
    <name evidence="2" type="ORF">C2869_19245</name>
</gene>
<keyword evidence="3" id="KW-1185">Reference proteome</keyword>
<name>A0A2S0VW13_9ALTE</name>
<organism evidence="2 3">
    <name type="scientific">Saccharobesus litoralis</name>
    <dbReference type="NCBI Taxonomy" id="2172099"/>
    <lineage>
        <taxon>Bacteria</taxon>
        <taxon>Pseudomonadati</taxon>
        <taxon>Pseudomonadota</taxon>
        <taxon>Gammaproteobacteria</taxon>
        <taxon>Alteromonadales</taxon>
        <taxon>Alteromonadaceae</taxon>
        <taxon>Saccharobesus</taxon>
    </lineage>
</organism>
<dbReference type="AlphaFoldDB" id="A0A2S0VW13"/>
<evidence type="ECO:0000313" key="2">
    <source>
        <dbReference type="EMBL" id="AWB68409.1"/>
    </source>
</evidence>
<reference evidence="2 3" key="1">
    <citation type="submission" date="2018-01" db="EMBL/GenBank/DDBJ databases">
        <title>Genome sequence of a Cantenovulum-like bacteria.</title>
        <authorList>
            <person name="Tan W.R."/>
            <person name="Lau N.-S."/>
            <person name="Go F."/>
            <person name="Amirul A.-A.A."/>
        </authorList>
    </citation>
    <scope>NUCLEOTIDE SEQUENCE [LARGE SCALE GENOMIC DNA]</scope>
    <source>
        <strain evidence="2 3">CCB-QB4</strain>
    </source>
</reference>
<dbReference type="NCBIfam" id="NF041384">
    <property type="entry name" value="YHS_seleno_dom"/>
    <property type="match status" value="1"/>
</dbReference>
<sequence>MKAISLSLQSSLVVLLLALSAYSYAADEEPIYTGFFSSTALSGYDAVAYFMQGKAVKGADAYAFHWRGARWTFANRAHMMAFQTSPQQYAPQYGGYCAYAMSDGRLVSADPDVFKIHNGKLYLNYNKSVQGHWLAEKELFIQQADGHYPKLVDLTIK</sequence>
<accession>A0A2S0VW13</accession>
<dbReference type="RefSeq" id="WP_108604468.1">
    <property type="nucleotide sequence ID" value="NZ_CP026604.1"/>
</dbReference>